<reference evidence="11" key="2">
    <citation type="submission" date="2021-03" db="UniProtKB">
        <authorList>
            <consortium name="EnsemblPlants"/>
        </authorList>
    </citation>
    <scope>IDENTIFICATION</scope>
</reference>
<evidence type="ECO:0000256" key="2">
    <source>
        <dbReference type="ARBA" id="ARBA00007692"/>
    </source>
</evidence>
<evidence type="ECO:0000256" key="1">
    <source>
        <dbReference type="ARBA" id="ARBA00004229"/>
    </source>
</evidence>
<keyword evidence="4" id="KW-0150">Chloroplast</keyword>
<evidence type="ECO:0000256" key="5">
    <source>
        <dbReference type="ARBA" id="ARBA00022640"/>
    </source>
</evidence>
<dbReference type="GO" id="GO:0006353">
    <property type="term" value="P:DNA-templated transcription termination"/>
    <property type="evidence" value="ECO:0007669"/>
    <property type="project" value="UniProtKB-KW"/>
</dbReference>
<keyword evidence="5" id="KW-0934">Plastid</keyword>
<evidence type="ECO:0000256" key="3">
    <source>
        <dbReference type="ARBA" id="ARBA00022472"/>
    </source>
</evidence>
<name>A0A803M276_CHEQI</name>
<dbReference type="InterPro" id="IPR003690">
    <property type="entry name" value="MTERF"/>
</dbReference>
<dbReference type="EnsemblPlants" id="AUR62022324-RA">
    <property type="protein sequence ID" value="AUR62022324-RA:cds"/>
    <property type="gene ID" value="AUR62022324"/>
</dbReference>
<dbReference type="InterPro" id="IPR038538">
    <property type="entry name" value="MTERF_sf"/>
</dbReference>
<comment type="subcellular location">
    <subcellularLocation>
        <location evidence="1">Plastid</location>
        <location evidence="1">Chloroplast</location>
    </subcellularLocation>
</comment>
<keyword evidence="7" id="KW-0805">Transcription regulation</keyword>
<dbReference type="PANTHER" id="PTHR13068">
    <property type="entry name" value="CGI-12 PROTEIN-RELATED"/>
    <property type="match status" value="1"/>
</dbReference>
<reference evidence="11" key="1">
    <citation type="journal article" date="2017" name="Nature">
        <title>The genome of Chenopodium quinoa.</title>
        <authorList>
            <person name="Jarvis D.E."/>
            <person name="Ho Y.S."/>
            <person name="Lightfoot D.J."/>
            <person name="Schmoeckel S.M."/>
            <person name="Li B."/>
            <person name="Borm T.J.A."/>
            <person name="Ohyanagi H."/>
            <person name="Mineta K."/>
            <person name="Michell C.T."/>
            <person name="Saber N."/>
            <person name="Kharbatia N.M."/>
            <person name="Rupper R.R."/>
            <person name="Sharp A.R."/>
            <person name="Dally N."/>
            <person name="Boughton B.A."/>
            <person name="Woo Y.H."/>
            <person name="Gao G."/>
            <person name="Schijlen E.G.W.M."/>
            <person name="Guo X."/>
            <person name="Momin A.A."/>
            <person name="Negrao S."/>
            <person name="Al-Babili S."/>
            <person name="Gehring C."/>
            <person name="Roessner U."/>
            <person name="Jung C."/>
            <person name="Murphy K."/>
            <person name="Arold S.T."/>
            <person name="Gojobori T."/>
            <person name="van der Linden C.G."/>
            <person name="van Loo E.N."/>
            <person name="Jellen E.N."/>
            <person name="Maughan P.J."/>
            <person name="Tester M."/>
        </authorList>
    </citation>
    <scope>NUCLEOTIDE SEQUENCE [LARGE SCALE GENOMIC DNA]</scope>
    <source>
        <strain evidence="11">cv. PI 614886</strain>
    </source>
</reference>
<dbReference type="GO" id="GO:0008380">
    <property type="term" value="P:RNA splicing"/>
    <property type="evidence" value="ECO:0007669"/>
    <property type="project" value="UniProtKB-ARBA"/>
</dbReference>
<evidence type="ECO:0000256" key="7">
    <source>
        <dbReference type="ARBA" id="ARBA00023015"/>
    </source>
</evidence>
<organism evidence="11 12">
    <name type="scientific">Chenopodium quinoa</name>
    <name type="common">Quinoa</name>
    <dbReference type="NCBI Taxonomy" id="63459"/>
    <lineage>
        <taxon>Eukaryota</taxon>
        <taxon>Viridiplantae</taxon>
        <taxon>Streptophyta</taxon>
        <taxon>Embryophyta</taxon>
        <taxon>Tracheophyta</taxon>
        <taxon>Spermatophyta</taxon>
        <taxon>Magnoliopsida</taxon>
        <taxon>eudicotyledons</taxon>
        <taxon>Gunneridae</taxon>
        <taxon>Pentapetalae</taxon>
        <taxon>Caryophyllales</taxon>
        <taxon>Chenopodiaceae</taxon>
        <taxon>Chenopodioideae</taxon>
        <taxon>Atripliceae</taxon>
        <taxon>Chenopodium</taxon>
    </lineage>
</organism>
<proteinExistence type="inferred from homology"/>
<sequence length="640" mass="73615">MNPFLRRNICYFLKNKFINNEAFSLKSLHNAKIPNPRNTQFGKSPVFDSRVCGVYWVRSFSTQSNDKLPEYEMPSVTWGVVQGRKERLVSKVIICDYLKTLGVITDELEDIELPSTVDVMRERVEFLQKLGLSIDDINEYPLMLGCSVRKNMIPVLGYLEKIGIPRGKLGEFVKNYPQVLHASVVVELVPVIRFLRGLDADKEDIGYVLQKYPELLGFKLEGTMSTSVAYLVSIGVNPRDIGPMVTQYPYLLGMRVGTMIKPLVEYLVSLGLPKKILARMFEKRPYVIGYDLQETVTPNVECLISFGISREKIPLIIAQYPLILGLPLKAKMSSQQYFFNLKLKIHPEGFAQIVERMPQIVSLNQHVIMKPVEFLIARGIPAEDVAEMLVRCPQVVAMPLMIMKNSFYFFKSEMGRPIKELVEFPEYFTYSLESRIKPRYQRLQSKGIRCSLAWFLNCSEKRFEERLQADYFEAESSGPTFNMGGKLELPGSYNVTDEEDESEDEVLYRRTGIVEGLAEPWFITCSFVFLGTACNHITLSVLERMIHLWTVTRVSDVCMGEVEFDFVRGIKEFCCNCLCLPCHGREKKDVNSDGQETRKNFKYFVCFNTASRQSERSLTKMIPYLTHVELRLHRNYMNLS</sequence>
<dbReference type="GO" id="GO:0009507">
    <property type="term" value="C:chloroplast"/>
    <property type="evidence" value="ECO:0007669"/>
    <property type="project" value="UniProtKB-SubCell"/>
</dbReference>
<evidence type="ECO:0000256" key="8">
    <source>
        <dbReference type="ARBA" id="ARBA00023163"/>
    </source>
</evidence>
<dbReference type="Gene3D" id="1.25.70.10">
    <property type="entry name" value="Transcription termination factor 3, mitochondrial"/>
    <property type="match status" value="2"/>
</dbReference>
<dbReference type="PANTHER" id="PTHR13068:SF24">
    <property type="entry name" value="EXPRESSED PROTEIN"/>
    <property type="match status" value="1"/>
</dbReference>
<evidence type="ECO:0000313" key="11">
    <source>
        <dbReference type="EnsemblPlants" id="AUR62022324-RA:cds"/>
    </source>
</evidence>
<dbReference type="GO" id="GO:0032502">
    <property type="term" value="P:developmental process"/>
    <property type="evidence" value="ECO:0007669"/>
    <property type="project" value="TreeGrafter"/>
</dbReference>
<evidence type="ECO:0000256" key="10">
    <source>
        <dbReference type="ARBA" id="ARBA00077581"/>
    </source>
</evidence>
<keyword evidence="3" id="KW-0806">Transcription termination</keyword>
<dbReference type="FunFam" id="1.25.70.10:FF:000004">
    <property type="entry name" value="Transcription termination factor mterf4, chloroplastic"/>
    <property type="match status" value="1"/>
</dbReference>
<dbReference type="OMA" id="KMVVRCP"/>
<dbReference type="AlphaFoldDB" id="A0A803M276"/>
<protein>
    <recommendedName>
        <fullName evidence="9">Transcription termination factor MTERF4, chloroplastic</fullName>
    </recommendedName>
    <alternativeName>
        <fullName evidence="10">Mitochondrial transcription termination factor 4</fullName>
    </alternativeName>
</protein>
<accession>A0A803M276</accession>
<dbReference type="GO" id="GO:0003676">
    <property type="term" value="F:nucleic acid binding"/>
    <property type="evidence" value="ECO:0007669"/>
    <property type="project" value="InterPro"/>
</dbReference>
<dbReference type="Proteomes" id="UP000596660">
    <property type="component" value="Unplaced"/>
</dbReference>
<evidence type="ECO:0000256" key="6">
    <source>
        <dbReference type="ARBA" id="ARBA00022946"/>
    </source>
</evidence>
<dbReference type="SMART" id="SM00733">
    <property type="entry name" value="Mterf"/>
    <property type="match status" value="10"/>
</dbReference>
<evidence type="ECO:0000256" key="9">
    <source>
        <dbReference type="ARBA" id="ARBA00071985"/>
    </source>
</evidence>
<comment type="similarity">
    <text evidence="2">Belongs to the mTERF family.</text>
</comment>
<evidence type="ECO:0000256" key="4">
    <source>
        <dbReference type="ARBA" id="ARBA00022528"/>
    </source>
</evidence>
<keyword evidence="12" id="KW-1185">Reference proteome</keyword>
<evidence type="ECO:0000313" key="12">
    <source>
        <dbReference type="Proteomes" id="UP000596660"/>
    </source>
</evidence>
<dbReference type="Pfam" id="PF02536">
    <property type="entry name" value="mTERF"/>
    <property type="match status" value="1"/>
</dbReference>
<keyword evidence="6" id="KW-0809">Transit peptide</keyword>
<dbReference type="FunFam" id="1.25.70.10:FF:000005">
    <property type="entry name" value="Transcription termination factor MTERF4, chloroplastic"/>
    <property type="match status" value="1"/>
</dbReference>
<keyword evidence="8" id="KW-0804">Transcription</keyword>
<dbReference type="Gramene" id="AUR62022324-RA">
    <property type="protein sequence ID" value="AUR62022324-RA:cds"/>
    <property type="gene ID" value="AUR62022324"/>
</dbReference>